<organism evidence="3 4">
    <name type="scientific">Rudaeicoccus suwonensis</name>
    <dbReference type="NCBI Taxonomy" id="657409"/>
    <lineage>
        <taxon>Bacteria</taxon>
        <taxon>Bacillati</taxon>
        <taxon>Actinomycetota</taxon>
        <taxon>Actinomycetes</taxon>
        <taxon>Micrococcales</taxon>
        <taxon>Dermacoccaceae</taxon>
        <taxon>Rudaeicoccus</taxon>
    </lineage>
</organism>
<dbReference type="InterPro" id="IPR027417">
    <property type="entry name" value="P-loop_NTPase"/>
</dbReference>
<dbReference type="Proteomes" id="UP000318297">
    <property type="component" value="Unassembled WGS sequence"/>
</dbReference>
<feature type="domain" description="ArsA HSP20-like" evidence="2">
    <location>
        <begin position="273"/>
        <end position="335"/>
    </location>
</feature>
<protein>
    <submittedName>
        <fullName evidence="3">Arsenite efflux ATP-binding protein ArsA</fullName>
    </submittedName>
</protein>
<keyword evidence="4" id="KW-1185">Reference proteome</keyword>
<keyword evidence="3" id="KW-0547">Nucleotide-binding</keyword>
<dbReference type="InterPro" id="IPR008978">
    <property type="entry name" value="HSP20-like_chaperone"/>
</dbReference>
<keyword evidence="3" id="KW-0067">ATP-binding</keyword>
<evidence type="ECO:0000313" key="3">
    <source>
        <dbReference type="EMBL" id="TWE13012.1"/>
    </source>
</evidence>
<proteinExistence type="inferred from homology"/>
<dbReference type="SUPFAM" id="SSF52540">
    <property type="entry name" value="P-loop containing nucleoside triphosphate hydrolases"/>
    <property type="match status" value="1"/>
</dbReference>
<dbReference type="RefSeq" id="WP_145227428.1">
    <property type="nucleotide sequence ID" value="NZ_VIVQ01000001.1"/>
</dbReference>
<dbReference type="Gene3D" id="3.40.50.300">
    <property type="entry name" value="P-loop containing nucleotide triphosphate hydrolases"/>
    <property type="match status" value="1"/>
</dbReference>
<comment type="similarity">
    <text evidence="1">Belongs to the arsA ATPase family.</text>
</comment>
<sequence>MPPTIVLVGGTGGSGVSTYAAAIARAGQLAGRTVTVVDLDPAYGAAAKTSFVESDRPAHHLAEQPEDGERFAGGLAALLDAFGIDPRLGGELATTTTAAQLRLLWSVPVADDRLVVIDAGPAVAELARLIMTLPWICSRLGEAGPGWLATARPLLAAALGRSRSMPDLTAGLQVAGSRATALRAAVAGTTGGCVLVGGQGAVGKLRGLAVGVALAGVPIRALAGRPGDRDALVTTAGSVDVVTVGDADAEITPATYNTLVRPTAHSVTVSPVGDGYVWRMSLPLLSFHELDLKRVDDDLVLRAAGHQVLKPLPSALRRCHPTRARLRDGMLEVAFDPMTAGAHR</sequence>
<comment type="caution">
    <text evidence="3">The sequence shown here is derived from an EMBL/GenBank/DDBJ whole genome shotgun (WGS) entry which is preliminary data.</text>
</comment>
<evidence type="ECO:0000313" key="4">
    <source>
        <dbReference type="Proteomes" id="UP000318297"/>
    </source>
</evidence>
<evidence type="ECO:0000256" key="1">
    <source>
        <dbReference type="ARBA" id="ARBA00011040"/>
    </source>
</evidence>
<evidence type="ECO:0000259" key="2">
    <source>
        <dbReference type="Pfam" id="PF17886"/>
    </source>
</evidence>
<reference evidence="3 4" key="1">
    <citation type="submission" date="2019-06" db="EMBL/GenBank/DDBJ databases">
        <title>Sequencing the genomes of 1000 actinobacteria strains.</title>
        <authorList>
            <person name="Klenk H.-P."/>
        </authorList>
    </citation>
    <scope>NUCLEOTIDE SEQUENCE [LARGE SCALE GENOMIC DNA]</scope>
    <source>
        <strain evidence="3 4">DSM 19560</strain>
    </source>
</reference>
<dbReference type="InterPro" id="IPR040612">
    <property type="entry name" value="ArsA_HSP20-like"/>
</dbReference>
<dbReference type="OrthoDB" id="9780677at2"/>
<dbReference type="GO" id="GO:0005524">
    <property type="term" value="F:ATP binding"/>
    <property type="evidence" value="ECO:0007669"/>
    <property type="project" value="UniProtKB-KW"/>
</dbReference>
<dbReference type="AlphaFoldDB" id="A0A561EBN9"/>
<dbReference type="Gene3D" id="2.60.40.790">
    <property type="match status" value="1"/>
</dbReference>
<dbReference type="EMBL" id="VIVQ01000001">
    <property type="protein sequence ID" value="TWE13012.1"/>
    <property type="molecule type" value="Genomic_DNA"/>
</dbReference>
<gene>
    <name evidence="3" type="ORF">BKA23_1840</name>
</gene>
<dbReference type="Pfam" id="PF17886">
    <property type="entry name" value="ArsA_HSP20"/>
    <property type="match status" value="1"/>
</dbReference>
<accession>A0A561EBN9</accession>
<name>A0A561EBN9_9MICO</name>